<evidence type="ECO:0000256" key="9">
    <source>
        <dbReference type="ARBA" id="ARBA00069996"/>
    </source>
</evidence>
<dbReference type="GO" id="GO:0045089">
    <property type="term" value="P:positive regulation of innate immune response"/>
    <property type="evidence" value="ECO:0007669"/>
    <property type="project" value="TreeGrafter"/>
</dbReference>
<dbReference type="InterPro" id="IPR001875">
    <property type="entry name" value="DED_dom"/>
</dbReference>
<proteinExistence type="predicted"/>
<comment type="subunit">
    <text evidence="8">Can self-associate. Component of the AIM2 PANoptosome complex, a multiprotein complex that drives inflammatory cell death (PANoptosis). Component of the death-induced signaling complex (DISC) composed of cell surface receptor FAS/CD95 or TNFRSF1A, adapter protein FADD and the CASP8 protease; recruitment of CASP8 to the complex is required for processing of CASP8 into the p18 and p10 subunits. Interacts (via death domain) with FAS (via death domain). Interacts directly (via DED domain) with NOL3 (via CARD domain); inhibits death-inducing signaling complex (DISC) assembly by inhibiting the increase in FAS-FADD binding induced by FAS activation. Interacts with CFLAR, PEA15 and MBD4. When phosphorylated, part of a complex containing HIPK3 and FAS. May interact with MAVS/IPS1. Interacts with MOCV v-CFLAR protein and PIDD1. Interacts with RIPK1 and TRADD. Interacts with stimulated TNFRSF10B. Interacts with DDX24.</text>
</comment>
<dbReference type="GO" id="GO:0097191">
    <property type="term" value="P:extrinsic apoptotic signaling pathway"/>
    <property type="evidence" value="ECO:0007669"/>
    <property type="project" value="TreeGrafter"/>
</dbReference>
<dbReference type="Proteomes" id="UP000286641">
    <property type="component" value="Unplaced"/>
</dbReference>
<keyword evidence="2" id="KW-0963">Cytoplasm</keyword>
<evidence type="ECO:0000256" key="6">
    <source>
        <dbReference type="ARBA" id="ARBA00022859"/>
    </source>
</evidence>
<dbReference type="GO" id="GO:0001819">
    <property type="term" value="P:positive regulation of cytokine production"/>
    <property type="evidence" value="ECO:0007669"/>
    <property type="project" value="UniProtKB-ARBA"/>
</dbReference>
<evidence type="ECO:0000313" key="15">
    <source>
        <dbReference type="RefSeq" id="XP_025734358.1"/>
    </source>
</evidence>
<dbReference type="FunFam" id="1.10.533.10:FF:000062">
    <property type="entry name" value="Fas-associated via death domain"/>
    <property type="match status" value="1"/>
</dbReference>
<dbReference type="InParanoid" id="A0A3Q7PKZ1"/>
<feature type="domain" description="Death" evidence="12">
    <location>
        <begin position="97"/>
        <end position="181"/>
    </location>
</feature>
<dbReference type="GeneID" id="112829153"/>
<dbReference type="Pfam" id="PF00531">
    <property type="entry name" value="Death"/>
    <property type="match status" value="1"/>
</dbReference>
<evidence type="ECO:0000256" key="10">
    <source>
        <dbReference type="PIRNR" id="PIRNR018586"/>
    </source>
</evidence>
<dbReference type="InterPro" id="IPR016729">
    <property type="entry name" value="FADD"/>
</dbReference>
<organism evidence="14 15">
    <name type="scientific">Callorhinus ursinus</name>
    <name type="common">Northern fur seal</name>
    <dbReference type="NCBI Taxonomy" id="34884"/>
    <lineage>
        <taxon>Eukaryota</taxon>
        <taxon>Metazoa</taxon>
        <taxon>Chordata</taxon>
        <taxon>Craniata</taxon>
        <taxon>Vertebrata</taxon>
        <taxon>Euteleostomi</taxon>
        <taxon>Mammalia</taxon>
        <taxon>Eutheria</taxon>
        <taxon>Laurasiatheria</taxon>
        <taxon>Carnivora</taxon>
        <taxon>Caniformia</taxon>
        <taxon>Pinnipedia</taxon>
        <taxon>Otariidae</taxon>
        <taxon>Callorhinus</taxon>
    </lineage>
</organism>
<keyword evidence="6 10" id="KW-0391">Immunity</keyword>
<dbReference type="SMART" id="SM00005">
    <property type="entry name" value="DEATH"/>
    <property type="match status" value="1"/>
</dbReference>
<dbReference type="RefSeq" id="XP_025734358.1">
    <property type="nucleotide sequence ID" value="XM_025878573.1"/>
</dbReference>
<comment type="function">
    <text evidence="7 10">Apoptotic adapter molecule that recruits caspases CASP8 or CASP10 to the activated FAS/CD95 or TNFRSF1A/TNFR-1 receptors. The resulting aggregate called the death-inducing signaling complex (DISC) performs CASP8 proteolytic activation. Active CASP8 initiates the subsequent cascade of caspases mediating apoptosis. Involved in interferon-mediated antiviral immune response, playing a role in the positive regulation of interferon signaling.</text>
</comment>
<dbReference type="GO" id="GO:0002821">
    <property type="term" value="P:positive regulation of adaptive immune response"/>
    <property type="evidence" value="ECO:0007669"/>
    <property type="project" value="UniProtKB-UniRule"/>
</dbReference>
<comment type="subcellular location">
    <subcellularLocation>
        <location evidence="1">Cytoplasm</location>
    </subcellularLocation>
</comment>
<name>A0A3Q7PKZ1_CALUR</name>
<dbReference type="InterPro" id="IPR049634">
    <property type="entry name" value="FADD_vert"/>
</dbReference>
<sequence>MDPFLVLLHSVSIGLSNDELTELKFLCRGRVGKRKLEGMQSGLDLFNVLLEQNELDSEHTELLRELLVSLRRQDLLQRLDSFEAGAPARAPPEERDLRAAFDIICDNVGKDWRRLARHLKVTDTKIDAIEEKYPRNLTEQVRESLRVWKSTKREDVTVSHLVRALRACQLNLVADLIVEDQQARGLENEGENVPGRGGGGSIAVSLTSCDSDGPALGTPW</sequence>
<dbReference type="SUPFAM" id="SSF47986">
    <property type="entry name" value="DEATH domain"/>
    <property type="match status" value="1"/>
</dbReference>
<evidence type="ECO:0000259" key="12">
    <source>
        <dbReference type="PROSITE" id="PS50017"/>
    </source>
</evidence>
<evidence type="ECO:0000256" key="2">
    <source>
        <dbReference type="ARBA" id="ARBA00022490"/>
    </source>
</evidence>
<dbReference type="GO" id="GO:0089720">
    <property type="term" value="F:caspase binding"/>
    <property type="evidence" value="ECO:0007669"/>
    <property type="project" value="TreeGrafter"/>
</dbReference>
<accession>A0A3Q7PKZ1</accession>
<dbReference type="FunFam" id="1.10.533.10:FF:000059">
    <property type="entry name" value="Fas-associated via death domain"/>
    <property type="match status" value="1"/>
</dbReference>
<evidence type="ECO:0000256" key="3">
    <source>
        <dbReference type="ARBA" id="ARBA00022553"/>
    </source>
</evidence>
<evidence type="ECO:0000256" key="1">
    <source>
        <dbReference type="ARBA" id="ARBA00004496"/>
    </source>
</evidence>
<dbReference type="CDD" id="cd08306">
    <property type="entry name" value="Death_FADD"/>
    <property type="match status" value="1"/>
</dbReference>
<dbReference type="GO" id="GO:0005123">
    <property type="term" value="F:death receptor binding"/>
    <property type="evidence" value="ECO:0007669"/>
    <property type="project" value="TreeGrafter"/>
</dbReference>
<dbReference type="PANTHER" id="PTHR15077">
    <property type="entry name" value="FAS-ASSOCIATING DEATH DOMAIN-CONTAINING PROTEIN FADD"/>
    <property type="match status" value="1"/>
</dbReference>
<dbReference type="PIRSF" id="PIRSF018586">
    <property type="entry name" value="FADD"/>
    <property type="match status" value="1"/>
</dbReference>
<evidence type="ECO:0000256" key="11">
    <source>
        <dbReference type="SAM" id="MobiDB-lite"/>
    </source>
</evidence>
<evidence type="ECO:0000256" key="7">
    <source>
        <dbReference type="ARBA" id="ARBA00059068"/>
    </source>
</evidence>
<keyword evidence="3" id="KW-0597">Phosphoprotein</keyword>
<reference evidence="15" key="2">
    <citation type="submission" date="2025-08" db="UniProtKB">
        <authorList>
            <consortium name="RefSeq"/>
        </authorList>
    </citation>
    <scope>IDENTIFICATION</scope>
    <source>
        <tissue evidence="15">Blood</tissue>
    </source>
</reference>
<dbReference type="AlphaFoldDB" id="A0A3Q7PKZ1"/>
<keyword evidence="14" id="KW-1185">Reference proteome</keyword>
<dbReference type="InterPro" id="IPR000488">
    <property type="entry name" value="Death_dom"/>
</dbReference>
<evidence type="ECO:0000256" key="5">
    <source>
        <dbReference type="ARBA" id="ARBA00022703"/>
    </source>
</evidence>
<dbReference type="CTD" id="8772"/>
<dbReference type="GO" id="GO:0045087">
    <property type="term" value="P:innate immune response"/>
    <property type="evidence" value="ECO:0007669"/>
    <property type="project" value="UniProtKB-KW"/>
</dbReference>
<dbReference type="InterPro" id="IPR011029">
    <property type="entry name" value="DEATH-like_dom_sf"/>
</dbReference>
<dbReference type="PANTHER" id="PTHR15077:SF10">
    <property type="entry name" value="FAS-ASSOCIATED DEATH DOMAIN PROTEIN"/>
    <property type="match status" value="1"/>
</dbReference>
<dbReference type="GO" id="GO:2001238">
    <property type="term" value="P:positive regulation of extrinsic apoptotic signaling pathway"/>
    <property type="evidence" value="ECO:0007669"/>
    <property type="project" value="UniProtKB-ARBA"/>
</dbReference>
<evidence type="ECO:0000259" key="13">
    <source>
        <dbReference type="PROSITE" id="PS50168"/>
    </source>
</evidence>
<dbReference type="GO" id="GO:0005737">
    <property type="term" value="C:cytoplasm"/>
    <property type="evidence" value="ECO:0007669"/>
    <property type="project" value="UniProtKB-SubCell"/>
</dbReference>
<gene>
    <name evidence="15" type="primary">FADD</name>
</gene>
<evidence type="ECO:0000313" key="14">
    <source>
        <dbReference type="Proteomes" id="UP000286641"/>
    </source>
</evidence>
<dbReference type="Gene3D" id="1.10.533.10">
    <property type="entry name" value="Death Domain, Fas"/>
    <property type="match status" value="2"/>
</dbReference>
<reference key="1">
    <citation type="submission" date="2019-01" db="UniProtKB">
        <authorList>
            <consortium name="RefSeq"/>
        </authorList>
    </citation>
    <scope>IDENTIFICATION</scope>
</reference>
<dbReference type="SMART" id="SM00031">
    <property type="entry name" value="DED"/>
    <property type="match status" value="1"/>
</dbReference>
<protein>
    <recommendedName>
        <fullName evidence="9 10">FAS-associated death domain protein</fullName>
    </recommendedName>
    <alternativeName>
        <fullName evidence="10">FAS-associating death domain-containing protein</fullName>
    </alternativeName>
</protein>
<dbReference type="PROSITE" id="PS50168">
    <property type="entry name" value="DED"/>
    <property type="match status" value="1"/>
</dbReference>
<keyword evidence="4 10" id="KW-0399">Innate immunity</keyword>
<feature type="domain" description="DED" evidence="13">
    <location>
        <begin position="3"/>
        <end position="81"/>
    </location>
</feature>
<keyword evidence="5 10" id="KW-0053">Apoptosis</keyword>
<dbReference type="CDD" id="cd08336">
    <property type="entry name" value="DED_FADD"/>
    <property type="match status" value="1"/>
</dbReference>
<dbReference type="PROSITE" id="PS50017">
    <property type="entry name" value="DEATH_DOMAIN"/>
    <property type="match status" value="1"/>
</dbReference>
<evidence type="ECO:0000256" key="8">
    <source>
        <dbReference type="ARBA" id="ARBA00066149"/>
    </source>
</evidence>
<dbReference type="GO" id="GO:0031265">
    <property type="term" value="C:CD95 death-inducing signaling complex"/>
    <property type="evidence" value="ECO:0007669"/>
    <property type="project" value="TreeGrafter"/>
</dbReference>
<feature type="region of interest" description="Disordered" evidence="11">
    <location>
        <begin position="186"/>
        <end position="220"/>
    </location>
</feature>
<dbReference type="Pfam" id="PF01335">
    <property type="entry name" value="DED"/>
    <property type="match status" value="1"/>
</dbReference>
<dbReference type="GO" id="GO:0030674">
    <property type="term" value="F:protein-macromolecule adaptor activity"/>
    <property type="evidence" value="ECO:0007669"/>
    <property type="project" value="UniProtKB-ARBA"/>
</dbReference>
<evidence type="ECO:0000256" key="4">
    <source>
        <dbReference type="ARBA" id="ARBA00022588"/>
    </source>
</evidence>